<dbReference type="HOGENOM" id="CLU_818899_0_0_1"/>
<dbReference type="VEuPathDB" id="FungiDB:MYCTH_97164"/>
<feature type="region of interest" description="Disordered" evidence="1">
    <location>
        <begin position="132"/>
        <end position="231"/>
    </location>
</feature>
<feature type="compositionally biased region" description="Basic and acidic residues" evidence="1">
    <location>
        <begin position="132"/>
        <end position="145"/>
    </location>
</feature>
<feature type="compositionally biased region" description="Basic residues" evidence="1">
    <location>
        <begin position="205"/>
        <end position="215"/>
    </location>
</feature>
<dbReference type="OMA" id="GECKYCI"/>
<reference evidence="2 3" key="1">
    <citation type="journal article" date="2011" name="Nat. Biotechnol.">
        <title>Comparative genomic analysis of the thermophilic biomass-degrading fungi Myceliophthora thermophila and Thielavia terrestris.</title>
        <authorList>
            <person name="Berka R.M."/>
            <person name="Grigoriev I.V."/>
            <person name="Otillar R."/>
            <person name="Salamov A."/>
            <person name="Grimwood J."/>
            <person name="Reid I."/>
            <person name="Ishmael N."/>
            <person name="John T."/>
            <person name="Darmond C."/>
            <person name="Moisan M.-C."/>
            <person name="Henrissat B."/>
            <person name="Coutinho P.M."/>
            <person name="Lombard V."/>
            <person name="Natvig D.O."/>
            <person name="Lindquist E."/>
            <person name="Schmutz J."/>
            <person name="Lucas S."/>
            <person name="Harris P."/>
            <person name="Powlowski J."/>
            <person name="Bellemare A."/>
            <person name="Taylor D."/>
            <person name="Butler G."/>
            <person name="de Vries R.P."/>
            <person name="Allijn I.E."/>
            <person name="van den Brink J."/>
            <person name="Ushinsky S."/>
            <person name="Storms R."/>
            <person name="Powell A.J."/>
            <person name="Paulsen I.T."/>
            <person name="Elbourne L.D.H."/>
            <person name="Baker S.E."/>
            <person name="Magnuson J."/>
            <person name="LaBoissiere S."/>
            <person name="Clutterbuck A.J."/>
            <person name="Martinez D."/>
            <person name="Wogulis M."/>
            <person name="de Leon A.L."/>
            <person name="Rey M.W."/>
            <person name="Tsang A."/>
        </authorList>
    </citation>
    <scope>NUCLEOTIDE SEQUENCE [LARGE SCALE GENOMIC DNA]</scope>
    <source>
        <strain evidence="3">ATCC 42464 / BCRC 31852 / DSM 1799</strain>
    </source>
</reference>
<evidence type="ECO:0000313" key="3">
    <source>
        <dbReference type="Proteomes" id="UP000007322"/>
    </source>
</evidence>
<evidence type="ECO:0000313" key="2">
    <source>
        <dbReference type="EMBL" id="AEO60609.1"/>
    </source>
</evidence>
<dbReference type="EMBL" id="CP003007">
    <property type="protein sequence ID" value="AEO60609.1"/>
    <property type="molecule type" value="Genomic_DNA"/>
</dbReference>
<feature type="compositionally biased region" description="Polar residues" evidence="1">
    <location>
        <begin position="169"/>
        <end position="190"/>
    </location>
</feature>
<dbReference type="OrthoDB" id="4572211at2759"/>
<evidence type="ECO:0000256" key="1">
    <source>
        <dbReference type="SAM" id="MobiDB-lite"/>
    </source>
</evidence>
<keyword evidence="3" id="KW-1185">Reference proteome</keyword>
<dbReference type="GeneID" id="11513679"/>
<dbReference type="eggNOG" id="ENOG502RIZG">
    <property type="taxonomic scope" value="Eukaryota"/>
</dbReference>
<organism evidence="2 3">
    <name type="scientific">Thermothelomyces thermophilus (strain ATCC 42464 / BCRC 31852 / DSM 1799)</name>
    <name type="common">Sporotrichum thermophile</name>
    <dbReference type="NCBI Taxonomy" id="573729"/>
    <lineage>
        <taxon>Eukaryota</taxon>
        <taxon>Fungi</taxon>
        <taxon>Dikarya</taxon>
        <taxon>Ascomycota</taxon>
        <taxon>Pezizomycotina</taxon>
        <taxon>Sordariomycetes</taxon>
        <taxon>Sordariomycetidae</taxon>
        <taxon>Sordariales</taxon>
        <taxon>Chaetomiaceae</taxon>
        <taxon>Thermothelomyces</taxon>
    </lineage>
</organism>
<name>G2QKX7_THET4</name>
<dbReference type="Proteomes" id="UP000007322">
    <property type="component" value="Chromosome 6"/>
</dbReference>
<feature type="compositionally biased region" description="Low complexity" evidence="1">
    <location>
        <begin position="146"/>
        <end position="157"/>
    </location>
</feature>
<dbReference type="InParanoid" id="G2QKX7"/>
<accession>G2QKX7</accession>
<protein>
    <submittedName>
        <fullName evidence="2">Uncharacterized protein</fullName>
    </submittedName>
</protein>
<dbReference type="AlphaFoldDB" id="G2QKX7"/>
<dbReference type="RefSeq" id="XP_003665854.1">
    <property type="nucleotide sequence ID" value="XM_003665806.1"/>
</dbReference>
<dbReference type="KEGG" id="mtm:MYCTH_97164"/>
<gene>
    <name evidence="2" type="ORF">MYCTH_97164</name>
</gene>
<proteinExistence type="predicted"/>
<sequence>MDTAQDGDKEADGMLRALIQRLSDQIDTMDKSVSHAQLTSVAEQLEASLIQVQRLQERLRASLSRSLEHEQAAKRKAVAMRDISEGFRALGRLETKVDAVSAKIGEHLNTCKAHKIDLNRRIAALQETLAETRDHGNAETAKKSAQESAEATTASTQLHITTGRPAPRTASSNSADVNTPNTVNDATRASNALVRTGPAPSPVHAARKRKRRRRQGKSELSVPNAADLLPSDDHRRKISELAAMPRLDCQIANEVLSCLLPCPDGGLWDANRIHDCVRSLSTGESGTKKVTWLGRRMLLLWDRSHDGWFCAVHAPADRSDPVDPDGRCGSCLPRTWCVQLRRAALTGLLRRYCYARVCATEHGK</sequence>